<dbReference type="AlphaFoldDB" id="A0A0G2GIM7"/>
<dbReference type="InterPro" id="IPR002401">
    <property type="entry name" value="Cyt_P450_E_grp-I"/>
</dbReference>
<dbReference type="PRINTS" id="PR00385">
    <property type="entry name" value="P450"/>
</dbReference>
<dbReference type="GO" id="GO:0005506">
    <property type="term" value="F:iron ion binding"/>
    <property type="evidence" value="ECO:0007669"/>
    <property type="project" value="InterPro"/>
</dbReference>
<reference evidence="2 3" key="2">
    <citation type="submission" date="2015-05" db="EMBL/GenBank/DDBJ databases">
        <authorList>
            <person name="Morales-Cruz A."/>
            <person name="Amrine K.C."/>
            <person name="Cantu D."/>
        </authorList>
    </citation>
    <scope>NUCLEOTIDE SEQUENCE [LARGE SCALE GENOMIC DNA]</scope>
    <source>
        <strain evidence="2">UCRPC4</strain>
    </source>
</reference>
<dbReference type="Proteomes" id="UP000053317">
    <property type="component" value="Unassembled WGS sequence"/>
</dbReference>
<reference evidence="2 3" key="1">
    <citation type="submission" date="2015-05" db="EMBL/GenBank/DDBJ databases">
        <title>Distinctive expansion of gene families associated with plant cell wall degradation and secondary metabolism in the genomes of grapevine trunk pathogens.</title>
        <authorList>
            <person name="Lawrence D.P."/>
            <person name="Travadon R."/>
            <person name="Rolshausen P.E."/>
            <person name="Baumgartner K."/>
        </authorList>
    </citation>
    <scope>NUCLEOTIDE SEQUENCE [LARGE SCALE GENOMIC DNA]</scope>
    <source>
        <strain evidence="2">UCRPC4</strain>
    </source>
</reference>
<protein>
    <submittedName>
        <fullName evidence="2">Putative cytochrome p450</fullName>
    </submittedName>
</protein>
<proteinExistence type="predicted"/>
<comment type="cofactor">
    <cofactor evidence="1">
        <name>heme</name>
        <dbReference type="ChEBI" id="CHEBI:30413"/>
    </cofactor>
</comment>
<keyword evidence="1" id="KW-0479">Metal-binding</keyword>
<comment type="caution">
    <text evidence="2">The sequence shown here is derived from an EMBL/GenBank/DDBJ whole genome shotgun (WGS) entry which is preliminary data.</text>
</comment>
<organism evidence="2 3">
    <name type="scientific">Phaeomoniella chlamydospora</name>
    <name type="common">Phaeoacremonium chlamydosporum</name>
    <dbReference type="NCBI Taxonomy" id="158046"/>
    <lineage>
        <taxon>Eukaryota</taxon>
        <taxon>Fungi</taxon>
        <taxon>Dikarya</taxon>
        <taxon>Ascomycota</taxon>
        <taxon>Pezizomycotina</taxon>
        <taxon>Eurotiomycetes</taxon>
        <taxon>Chaetothyriomycetidae</taxon>
        <taxon>Phaeomoniellales</taxon>
        <taxon>Phaeomoniellaceae</taxon>
        <taxon>Phaeomoniella</taxon>
    </lineage>
</organism>
<dbReference type="GO" id="GO:0016705">
    <property type="term" value="F:oxidoreductase activity, acting on paired donors, with incorporation or reduction of molecular oxygen"/>
    <property type="evidence" value="ECO:0007669"/>
    <property type="project" value="InterPro"/>
</dbReference>
<dbReference type="PANTHER" id="PTHR24305">
    <property type="entry name" value="CYTOCHROME P450"/>
    <property type="match status" value="1"/>
</dbReference>
<keyword evidence="3" id="KW-1185">Reference proteome</keyword>
<dbReference type="PRINTS" id="PR00463">
    <property type="entry name" value="EP450I"/>
</dbReference>
<evidence type="ECO:0000313" key="3">
    <source>
        <dbReference type="Proteomes" id="UP000053317"/>
    </source>
</evidence>
<sequence length="412" mass="46860">MSAPRSPYTRAIWYEGMRLDPKINNVISERSEKRHNALRAKMAMGYSGKENPLLEKSIDNRIQDMINLIRKKYISEGTQYRPLDFAVIAQYFTMDVLTDVAFGEPFGYLKNDKDMYDYIKTIRGFMPVLELQTNSPLTNYIMSSRVVKALLAPTAKDLTGMGPVIRIAQEVVRERFGPNKIEREDMLGSFVRHGLTQQEAESESLLQIMAGADSTATAIRSTLLYIISHPRVYNKLQAEIDEAERNGAISNPITNNEAKNLPYLQAVIKEGLRIFPPLTGLMTKLVPPEGDTINGQFIPGGTEIGYNAWGTHHRKETFGEDAILFRPERWLEADPDQLRAMENSNELVFGSGRYKCLGHPVAHIELNKTFLQLLRTFDFQLADPIKPFSTRCNGIHIQQFMWVRVSERVKAK</sequence>
<dbReference type="Pfam" id="PF00067">
    <property type="entry name" value="p450"/>
    <property type="match status" value="1"/>
</dbReference>
<dbReference type="OrthoDB" id="3934656at2759"/>
<gene>
    <name evidence="2" type="ORF">UCRPC4_g05783</name>
</gene>
<dbReference type="GO" id="GO:0004497">
    <property type="term" value="F:monooxygenase activity"/>
    <property type="evidence" value="ECO:0007669"/>
    <property type="project" value="InterPro"/>
</dbReference>
<dbReference type="InterPro" id="IPR050121">
    <property type="entry name" value="Cytochrome_P450_monoxygenase"/>
</dbReference>
<dbReference type="Gene3D" id="1.10.630.10">
    <property type="entry name" value="Cytochrome P450"/>
    <property type="match status" value="1"/>
</dbReference>
<feature type="binding site" description="axial binding residue" evidence="1">
    <location>
        <position position="356"/>
    </location>
    <ligand>
        <name>heme</name>
        <dbReference type="ChEBI" id="CHEBI:30413"/>
    </ligand>
    <ligandPart>
        <name>Fe</name>
        <dbReference type="ChEBI" id="CHEBI:18248"/>
    </ligandPart>
</feature>
<dbReference type="CDD" id="cd11060">
    <property type="entry name" value="CYP57A1-like"/>
    <property type="match status" value="1"/>
</dbReference>
<keyword evidence="1" id="KW-0408">Iron</keyword>
<evidence type="ECO:0000313" key="2">
    <source>
        <dbReference type="EMBL" id="KKY16825.1"/>
    </source>
</evidence>
<evidence type="ECO:0000256" key="1">
    <source>
        <dbReference type="PIRSR" id="PIRSR602401-1"/>
    </source>
</evidence>
<dbReference type="EMBL" id="LCWF01000155">
    <property type="protein sequence ID" value="KKY16825.1"/>
    <property type="molecule type" value="Genomic_DNA"/>
</dbReference>
<dbReference type="SUPFAM" id="SSF48264">
    <property type="entry name" value="Cytochrome P450"/>
    <property type="match status" value="1"/>
</dbReference>
<name>A0A0G2GIM7_PHACM</name>
<dbReference type="GO" id="GO:0020037">
    <property type="term" value="F:heme binding"/>
    <property type="evidence" value="ECO:0007669"/>
    <property type="project" value="InterPro"/>
</dbReference>
<dbReference type="PANTHER" id="PTHR24305:SF168">
    <property type="entry name" value="P450, PUTATIVE (EUROFUNG)-RELATED"/>
    <property type="match status" value="1"/>
</dbReference>
<dbReference type="InterPro" id="IPR036396">
    <property type="entry name" value="Cyt_P450_sf"/>
</dbReference>
<accession>A0A0G2GIM7</accession>
<keyword evidence="1" id="KW-0349">Heme</keyword>
<dbReference type="InterPro" id="IPR001128">
    <property type="entry name" value="Cyt_P450"/>
</dbReference>